<keyword evidence="9" id="KW-1185">Reference proteome</keyword>
<dbReference type="GO" id="GO:0008932">
    <property type="term" value="F:lytic endotransglycosylase activity"/>
    <property type="evidence" value="ECO:0007669"/>
    <property type="project" value="UniProtKB-UniRule"/>
</dbReference>
<dbReference type="NCBIfam" id="TIGR00247">
    <property type="entry name" value="endolytic transglycosylase MltG"/>
    <property type="match status" value="1"/>
</dbReference>
<dbReference type="EC" id="4.2.2.29" evidence="7"/>
<keyword evidence="5 7" id="KW-0456">Lyase</keyword>
<dbReference type="HAMAP" id="MF_02065">
    <property type="entry name" value="MltG"/>
    <property type="match status" value="1"/>
</dbReference>
<protein>
    <recommendedName>
        <fullName evidence="7">Endolytic murein transglycosylase</fullName>
        <ecNumber evidence="7">4.2.2.29</ecNumber>
    </recommendedName>
    <alternativeName>
        <fullName evidence="7">Peptidoglycan lytic transglycosylase</fullName>
    </alternativeName>
    <alternativeName>
        <fullName evidence="7">Peptidoglycan polymerization terminase</fullName>
    </alternativeName>
</protein>
<evidence type="ECO:0000313" key="9">
    <source>
        <dbReference type="Proteomes" id="UP000095342"/>
    </source>
</evidence>
<comment type="similarity">
    <text evidence="7">Belongs to the transglycosylase MltG family.</text>
</comment>
<dbReference type="KEGG" id="aaeo:BJI67_07690"/>
<accession>A0A1D8K7M5</accession>
<keyword evidence="1 7" id="KW-1003">Cell membrane</keyword>
<dbReference type="GO" id="GO:0009252">
    <property type="term" value="P:peptidoglycan biosynthetic process"/>
    <property type="evidence" value="ECO:0007669"/>
    <property type="project" value="UniProtKB-UniRule"/>
</dbReference>
<proteinExistence type="inferred from homology"/>
<evidence type="ECO:0000256" key="1">
    <source>
        <dbReference type="ARBA" id="ARBA00022475"/>
    </source>
</evidence>
<dbReference type="InterPro" id="IPR003770">
    <property type="entry name" value="MLTG-like"/>
</dbReference>
<comment type="function">
    <text evidence="7">Functions as a peptidoglycan terminase that cleaves nascent peptidoglycan strands endolytically to terminate their elongation.</text>
</comment>
<evidence type="ECO:0000256" key="5">
    <source>
        <dbReference type="ARBA" id="ARBA00023239"/>
    </source>
</evidence>
<keyword evidence="7" id="KW-0997">Cell inner membrane</keyword>
<dbReference type="AlphaFoldDB" id="A0A1D8K7M5"/>
<dbReference type="Pfam" id="PF02618">
    <property type="entry name" value="YceG"/>
    <property type="match status" value="1"/>
</dbReference>
<evidence type="ECO:0000313" key="8">
    <source>
        <dbReference type="EMBL" id="AOV16963.1"/>
    </source>
</evidence>
<evidence type="ECO:0000256" key="3">
    <source>
        <dbReference type="ARBA" id="ARBA00022989"/>
    </source>
</evidence>
<keyword evidence="6 7" id="KW-0961">Cell wall biogenesis/degradation</keyword>
<dbReference type="Gene3D" id="3.30.1490.480">
    <property type="entry name" value="Endolytic murein transglycosylase"/>
    <property type="match status" value="1"/>
</dbReference>
<dbReference type="RefSeq" id="WP_070072543.1">
    <property type="nucleotide sequence ID" value="NZ_CP017448.1"/>
</dbReference>
<dbReference type="EMBL" id="CP017448">
    <property type="protein sequence ID" value="AOV16963.1"/>
    <property type="molecule type" value="Genomic_DNA"/>
</dbReference>
<reference evidence="8 9" key="1">
    <citation type="submission" date="2016-09" db="EMBL/GenBank/DDBJ databases">
        <title>Acidihalobacter prosperus V6 (DSM14174).</title>
        <authorList>
            <person name="Khaleque H.N."/>
            <person name="Ramsay J.P."/>
            <person name="Murphy R.J.T."/>
            <person name="Kaksonen A.H."/>
            <person name="Boxall N.J."/>
            <person name="Watkin E.L.J."/>
        </authorList>
    </citation>
    <scope>NUCLEOTIDE SEQUENCE [LARGE SCALE GENOMIC DNA]</scope>
    <source>
        <strain evidence="8 9">V6</strain>
    </source>
</reference>
<dbReference type="PANTHER" id="PTHR30518">
    <property type="entry name" value="ENDOLYTIC MUREIN TRANSGLYCOSYLASE"/>
    <property type="match status" value="1"/>
</dbReference>
<evidence type="ECO:0000256" key="7">
    <source>
        <dbReference type="HAMAP-Rule" id="MF_02065"/>
    </source>
</evidence>
<organism evidence="8 9">
    <name type="scientific">Acidihalobacter aeolianus</name>
    <dbReference type="NCBI Taxonomy" id="2792603"/>
    <lineage>
        <taxon>Bacteria</taxon>
        <taxon>Pseudomonadati</taxon>
        <taxon>Pseudomonadota</taxon>
        <taxon>Gammaproteobacteria</taxon>
        <taxon>Chromatiales</taxon>
        <taxon>Ectothiorhodospiraceae</taxon>
        <taxon>Acidihalobacter</taxon>
    </lineage>
</organism>
<dbReference type="CDD" id="cd08010">
    <property type="entry name" value="MltG_like"/>
    <property type="match status" value="1"/>
</dbReference>
<evidence type="ECO:0000256" key="2">
    <source>
        <dbReference type="ARBA" id="ARBA00022692"/>
    </source>
</evidence>
<dbReference type="PANTHER" id="PTHR30518:SF2">
    <property type="entry name" value="ENDOLYTIC MUREIN TRANSGLYCOSYLASE"/>
    <property type="match status" value="1"/>
</dbReference>
<gene>
    <name evidence="7" type="primary">mltG</name>
    <name evidence="8" type="ORF">BJI67_07690</name>
</gene>
<dbReference type="Proteomes" id="UP000095342">
    <property type="component" value="Chromosome"/>
</dbReference>
<sequence length="348" mass="38100">MRKAIITGLAGLALLLGVLVVIGWHALSTPLQLPTEQVEFKVPAGSSARQVADRLHALHILRHPGWWLIYARLSDQAGSIQSGDYAVRTGMTPLQLLGDMVNGRTVQYGITLIDGWTFAQAMHALNADPHIRHTLKPVDYPGLIARLGGPKGMSPEGWFYPNTYFFSNGATDVSILKRAYQAMRQELDHAWDTRAPGLPLKTPYDALILASLVEKETGSAKERPLVASVFVNRLRLGMRLQSDPTVIYGLGKRYHGGITFKDLRNPSPYNTYVHTGLPPTPIALPGGPAIQAVLHPADTQYLYFVATGKGTHVFSKTYAEQKRAVIKYQLGGDAARYRADKTKPQAGG</sequence>
<comment type="catalytic activity">
    <reaction evidence="7">
        <text>a peptidoglycan chain = a peptidoglycan chain with N-acetyl-1,6-anhydromuramyl-[peptide] at the reducing end + a peptidoglycan chain with N-acetylglucosamine at the non-reducing end.</text>
        <dbReference type="EC" id="4.2.2.29"/>
    </reaction>
</comment>
<dbReference type="GO" id="GO:0071555">
    <property type="term" value="P:cell wall organization"/>
    <property type="evidence" value="ECO:0007669"/>
    <property type="project" value="UniProtKB-KW"/>
</dbReference>
<keyword evidence="4 7" id="KW-0472">Membrane</keyword>
<dbReference type="GO" id="GO:0005886">
    <property type="term" value="C:plasma membrane"/>
    <property type="evidence" value="ECO:0007669"/>
    <property type="project" value="UniProtKB-UniRule"/>
</dbReference>
<keyword evidence="2 7" id="KW-0812">Transmembrane</keyword>
<keyword evidence="3 7" id="KW-1133">Transmembrane helix</keyword>
<evidence type="ECO:0000256" key="4">
    <source>
        <dbReference type="ARBA" id="ARBA00023136"/>
    </source>
</evidence>
<dbReference type="Gene3D" id="3.30.160.60">
    <property type="entry name" value="Classic Zinc Finger"/>
    <property type="match status" value="1"/>
</dbReference>
<feature type="site" description="Important for catalytic activity" evidence="7">
    <location>
        <position position="216"/>
    </location>
</feature>
<name>A0A1D8K7M5_9GAMM</name>
<evidence type="ECO:0000256" key="6">
    <source>
        <dbReference type="ARBA" id="ARBA00023316"/>
    </source>
</evidence>